<evidence type="ECO:0000256" key="2">
    <source>
        <dbReference type="ARBA" id="ARBA00022617"/>
    </source>
</evidence>
<dbReference type="InterPro" id="IPR001199">
    <property type="entry name" value="Cyt_B5-like_heme/steroid-bd"/>
</dbReference>
<dbReference type="GO" id="GO:0005783">
    <property type="term" value="C:endoplasmic reticulum"/>
    <property type="evidence" value="ECO:0007669"/>
    <property type="project" value="UniProtKB-SubCell"/>
</dbReference>
<dbReference type="FunFam" id="3.10.120.10:FF:000003">
    <property type="entry name" value="membrane-associated progesterone receptor component 1"/>
    <property type="match status" value="1"/>
</dbReference>
<dbReference type="Pfam" id="PF00173">
    <property type="entry name" value="Cyt-b5"/>
    <property type="match status" value="1"/>
</dbReference>
<gene>
    <name evidence="12" type="ORF">CJ030_MR2G013660</name>
</gene>
<dbReference type="PANTHER" id="PTHR10281">
    <property type="entry name" value="MEMBRANE-ASSOCIATED PROGESTERONE RECEPTOR COMPONENT-RELATED"/>
    <property type="match status" value="1"/>
</dbReference>
<evidence type="ECO:0000313" key="13">
    <source>
        <dbReference type="Proteomes" id="UP000516437"/>
    </source>
</evidence>
<keyword evidence="6" id="KW-0408">Iron</keyword>
<dbReference type="GO" id="GO:0046872">
    <property type="term" value="F:metal ion binding"/>
    <property type="evidence" value="ECO:0007669"/>
    <property type="project" value="UniProtKB-KW"/>
</dbReference>
<evidence type="ECO:0000313" key="12">
    <source>
        <dbReference type="EMBL" id="KAB1223101.1"/>
    </source>
</evidence>
<keyword evidence="5" id="KW-0256">Endoplasmic reticulum</keyword>
<dbReference type="InterPro" id="IPR050577">
    <property type="entry name" value="MAPR/NEUFC/NENF-like"/>
</dbReference>
<reference evidence="12 13" key="1">
    <citation type="journal article" date="2019" name="Plant Biotechnol. J.">
        <title>The red bayberry genome and genetic basis of sex determination.</title>
        <authorList>
            <person name="Jia H.M."/>
            <person name="Jia H.J."/>
            <person name="Cai Q.L."/>
            <person name="Wang Y."/>
            <person name="Zhao H.B."/>
            <person name="Yang W.F."/>
            <person name="Wang G.Y."/>
            <person name="Li Y.H."/>
            <person name="Zhan D.L."/>
            <person name="Shen Y.T."/>
            <person name="Niu Q.F."/>
            <person name="Chang L."/>
            <person name="Qiu J."/>
            <person name="Zhao L."/>
            <person name="Xie H.B."/>
            <person name="Fu W.Y."/>
            <person name="Jin J."/>
            <person name="Li X.W."/>
            <person name="Jiao Y."/>
            <person name="Zhou C.C."/>
            <person name="Tu T."/>
            <person name="Chai C.Y."/>
            <person name="Gao J.L."/>
            <person name="Fan L.J."/>
            <person name="van de Weg E."/>
            <person name="Wang J.Y."/>
            <person name="Gao Z.S."/>
        </authorList>
    </citation>
    <scope>NUCLEOTIDE SEQUENCE [LARGE SCALE GENOMIC DNA]</scope>
    <source>
        <tissue evidence="12">Leaves</tissue>
    </source>
</reference>
<accession>A0A6A1WD46</accession>
<keyword evidence="10" id="KW-1133">Transmembrane helix</keyword>
<feature type="transmembrane region" description="Helical" evidence="10">
    <location>
        <begin position="20"/>
        <end position="42"/>
    </location>
</feature>
<comment type="caution">
    <text evidence="12">The sequence shown here is derived from an EMBL/GenBank/DDBJ whole genome shotgun (WGS) entry which is preliminary data.</text>
</comment>
<dbReference type="GO" id="GO:0005496">
    <property type="term" value="F:steroid binding"/>
    <property type="evidence" value="ECO:0007669"/>
    <property type="project" value="UniProtKB-KW"/>
</dbReference>
<proteinExistence type="inferred from homology"/>
<keyword evidence="3" id="KW-0754">Steroid-binding</keyword>
<keyword evidence="7" id="KW-0446">Lipid-binding</keyword>
<dbReference type="Proteomes" id="UP000516437">
    <property type="component" value="Chromosome 2"/>
</dbReference>
<evidence type="ECO:0000256" key="7">
    <source>
        <dbReference type="ARBA" id="ARBA00023121"/>
    </source>
</evidence>
<dbReference type="Gene3D" id="3.10.120.10">
    <property type="entry name" value="Cytochrome b5-like heme/steroid binding domain"/>
    <property type="match status" value="1"/>
</dbReference>
<dbReference type="SMART" id="SM01117">
    <property type="entry name" value="Cyt-b5"/>
    <property type="match status" value="1"/>
</dbReference>
<name>A0A6A1WD46_9ROSI</name>
<sequence length="206" mass="22768">MMGLYATVMEEITRYTGLSPTAFFTIGALSVLVYKTVCAMFVDPEDFRNLPPVVNANFKLSLLNSNHSRAKAKGPVRVGEITEQELRGYDGSDPNRPILMSFKGHIYDVSSSRMFYGPGGQYAMFAGRDAGRAPALVSSKPQDLDGNLEGLDDSELEILQDWEDKFAERYVKVGQLVPRSTRTLQSESCGNKILENQNEEGNGKAQ</sequence>
<dbReference type="EMBL" id="RXIC02000020">
    <property type="protein sequence ID" value="KAB1223101.1"/>
    <property type="molecule type" value="Genomic_DNA"/>
</dbReference>
<dbReference type="PANTHER" id="PTHR10281:SF72">
    <property type="entry name" value="NEUDESIN"/>
    <property type="match status" value="1"/>
</dbReference>
<evidence type="ECO:0000256" key="6">
    <source>
        <dbReference type="ARBA" id="ARBA00023004"/>
    </source>
</evidence>
<keyword evidence="2" id="KW-0349">Heme</keyword>
<evidence type="ECO:0000256" key="9">
    <source>
        <dbReference type="SAM" id="MobiDB-lite"/>
    </source>
</evidence>
<evidence type="ECO:0000256" key="10">
    <source>
        <dbReference type="SAM" id="Phobius"/>
    </source>
</evidence>
<dbReference type="SUPFAM" id="SSF55856">
    <property type="entry name" value="Cytochrome b5-like heme/steroid binding domain"/>
    <property type="match status" value="1"/>
</dbReference>
<evidence type="ECO:0000256" key="3">
    <source>
        <dbReference type="ARBA" id="ARBA00022665"/>
    </source>
</evidence>
<dbReference type="InterPro" id="IPR036400">
    <property type="entry name" value="Cyt_B5-like_heme/steroid_sf"/>
</dbReference>
<comment type="similarity">
    <text evidence="8">Belongs to the cytochrome b5 family. MAPR subfamily.</text>
</comment>
<keyword evidence="13" id="KW-1185">Reference proteome</keyword>
<evidence type="ECO:0000256" key="5">
    <source>
        <dbReference type="ARBA" id="ARBA00022824"/>
    </source>
</evidence>
<dbReference type="GO" id="GO:0016020">
    <property type="term" value="C:membrane"/>
    <property type="evidence" value="ECO:0007669"/>
    <property type="project" value="TreeGrafter"/>
</dbReference>
<protein>
    <submittedName>
        <fullName evidence="12">Membrane steroid-binding protein 2</fullName>
    </submittedName>
</protein>
<keyword evidence="10" id="KW-0472">Membrane</keyword>
<organism evidence="12 13">
    <name type="scientific">Morella rubra</name>
    <name type="common">Chinese bayberry</name>
    <dbReference type="NCBI Taxonomy" id="262757"/>
    <lineage>
        <taxon>Eukaryota</taxon>
        <taxon>Viridiplantae</taxon>
        <taxon>Streptophyta</taxon>
        <taxon>Embryophyta</taxon>
        <taxon>Tracheophyta</taxon>
        <taxon>Spermatophyta</taxon>
        <taxon>Magnoliopsida</taxon>
        <taxon>eudicotyledons</taxon>
        <taxon>Gunneridae</taxon>
        <taxon>Pentapetalae</taxon>
        <taxon>rosids</taxon>
        <taxon>fabids</taxon>
        <taxon>Fagales</taxon>
        <taxon>Myricaceae</taxon>
        <taxon>Morella</taxon>
    </lineage>
</organism>
<feature type="region of interest" description="Disordered" evidence="9">
    <location>
        <begin position="186"/>
        <end position="206"/>
    </location>
</feature>
<evidence type="ECO:0000256" key="8">
    <source>
        <dbReference type="ARBA" id="ARBA00038357"/>
    </source>
</evidence>
<feature type="domain" description="Cytochrome b5 heme-binding" evidence="11">
    <location>
        <begin position="81"/>
        <end position="177"/>
    </location>
</feature>
<evidence type="ECO:0000259" key="11">
    <source>
        <dbReference type="SMART" id="SM01117"/>
    </source>
</evidence>
<evidence type="ECO:0000256" key="1">
    <source>
        <dbReference type="ARBA" id="ARBA00004240"/>
    </source>
</evidence>
<dbReference type="OrthoDB" id="547796at2759"/>
<dbReference type="AlphaFoldDB" id="A0A6A1WD46"/>
<keyword evidence="10" id="KW-0812">Transmembrane</keyword>
<keyword evidence="4" id="KW-0479">Metal-binding</keyword>
<evidence type="ECO:0000256" key="4">
    <source>
        <dbReference type="ARBA" id="ARBA00022723"/>
    </source>
</evidence>
<comment type="subcellular location">
    <subcellularLocation>
        <location evidence="1">Endoplasmic reticulum</location>
    </subcellularLocation>
</comment>